<evidence type="ECO:0000313" key="3">
    <source>
        <dbReference type="Proteomes" id="UP001611339"/>
    </source>
</evidence>
<evidence type="ECO:0000313" key="2">
    <source>
        <dbReference type="EMBL" id="MFI1719186.1"/>
    </source>
</evidence>
<protein>
    <submittedName>
        <fullName evidence="2">ParA family protein</fullName>
    </submittedName>
</protein>
<name>A0ABW7UN40_9ACTN</name>
<comment type="caution">
    <text evidence="2">The sequence shown here is derived from an EMBL/GenBank/DDBJ whole genome shotgun (WGS) entry which is preliminary data.</text>
</comment>
<accession>A0ABW7UN40</accession>
<proteinExistence type="predicted"/>
<evidence type="ECO:0000259" key="1">
    <source>
        <dbReference type="Pfam" id="PF13614"/>
    </source>
</evidence>
<dbReference type="PANTHER" id="PTHR13696">
    <property type="entry name" value="P-LOOP CONTAINING NUCLEOSIDE TRIPHOSPHATE HYDROLASE"/>
    <property type="match status" value="1"/>
</dbReference>
<dbReference type="CDD" id="cd02042">
    <property type="entry name" value="ParAB_family"/>
    <property type="match status" value="1"/>
</dbReference>
<dbReference type="Gene3D" id="3.40.50.300">
    <property type="entry name" value="P-loop containing nucleotide triphosphate hydrolases"/>
    <property type="match status" value="1"/>
</dbReference>
<dbReference type="InterPro" id="IPR027417">
    <property type="entry name" value="P-loop_NTPase"/>
</dbReference>
<gene>
    <name evidence="2" type="ORF">ACH407_37190</name>
</gene>
<dbReference type="InterPro" id="IPR050678">
    <property type="entry name" value="DNA_Partitioning_ATPase"/>
</dbReference>
<dbReference type="PIRSF" id="PIRSF009320">
    <property type="entry name" value="Nuc_binding_HP_1000"/>
    <property type="match status" value="1"/>
</dbReference>
<dbReference type="Pfam" id="PF13614">
    <property type="entry name" value="AAA_31"/>
    <property type="match status" value="1"/>
</dbReference>
<dbReference type="SUPFAM" id="SSF52540">
    <property type="entry name" value="P-loop containing nucleoside triphosphate hydrolases"/>
    <property type="match status" value="1"/>
</dbReference>
<dbReference type="RefSeq" id="WP_398713922.1">
    <property type="nucleotide sequence ID" value="NZ_JBIRUI010000032.1"/>
</dbReference>
<dbReference type="Proteomes" id="UP001611339">
    <property type="component" value="Unassembled WGS sequence"/>
</dbReference>
<dbReference type="EMBL" id="JBIRUI010000032">
    <property type="protein sequence ID" value="MFI1719186.1"/>
    <property type="molecule type" value="Genomic_DNA"/>
</dbReference>
<dbReference type="PANTHER" id="PTHR13696:SF99">
    <property type="entry name" value="COBYRINIC ACID AC-DIAMIDE SYNTHASE"/>
    <property type="match status" value="1"/>
</dbReference>
<reference evidence="2 3" key="1">
    <citation type="submission" date="2024-10" db="EMBL/GenBank/DDBJ databases">
        <title>The Natural Products Discovery Center: Release of the First 8490 Sequenced Strains for Exploring Actinobacteria Biosynthetic Diversity.</title>
        <authorList>
            <person name="Kalkreuter E."/>
            <person name="Kautsar S.A."/>
            <person name="Yang D."/>
            <person name="Bader C.D."/>
            <person name="Teijaro C.N."/>
            <person name="Fluegel L."/>
            <person name="Davis C.M."/>
            <person name="Simpson J.R."/>
            <person name="Lauterbach L."/>
            <person name="Steele A.D."/>
            <person name="Gui C."/>
            <person name="Meng S."/>
            <person name="Li G."/>
            <person name="Viehrig K."/>
            <person name="Ye F."/>
            <person name="Su P."/>
            <person name="Kiefer A.F."/>
            <person name="Nichols A."/>
            <person name="Cepeda A.J."/>
            <person name="Yan W."/>
            <person name="Fan B."/>
            <person name="Jiang Y."/>
            <person name="Adhikari A."/>
            <person name="Zheng C.-J."/>
            <person name="Schuster L."/>
            <person name="Cowan T.M."/>
            <person name="Smanski M.J."/>
            <person name="Chevrette M.G."/>
            <person name="De Carvalho L.P.S."/>
            <person name="Shen B."/>
        </authorList>
    </citation>
    <scope>NUCLEOTIDE SEQUENCE [LARGE SCALE GENOMIC DNA]</scope>
    <source>
        <strain evidence="2 3">NPDC020602</strain>
    </source>
</reference>
<keyword evidence="3" id="KW-1185">Reference proteome</keyword>
<organism evidence="2 3">
    <name type="scientific">Streptomyces litmocidini</name>
    <dbReference type="NCBI Taxonomy" id="67318"/>
    <lineage>
        <taxon>Bacteria</taxon>
        <taxon>Bacillati</taxon>
        <taxon>Actinomycetota</taxon>
        <taxon>Actinomycetes</taxon>
        <taxon>Kitasatosporales</taxon>
        <taxon>Streptomycetaceae</taxon>
        <taxon>Streptomyces</taxon>
    </lineage>
</organism>
<sequence>MARVIAFVNQKGGVGKTTNTVNLAAIAGQALGTRDGQSQVLVVSTDPQASAVWWSDRVDEDQLPFDFHQCDDRPEDLARLKQLEQYQYVLVDTPGNIEDEKILSATLDSTDEVVVPVPPEAMAFTPAKRTIEKVLEPRGIPYRVLITDWDPRDGTVDLEQTQEYVDSNDWPRLLTVVRHYKIHTRAAAEGQVCTQYPRGRIALEAREDFFRLAVELGIGGRPLPKQARKTSAVKGSI</sequence>
<feature type="domain" description="AAA" evidence="1">
    <location>
        <begin position="3"/>
        <end position="51"/>
    </location>
</feature>
<dbReference type="InterPro" id="IPR025669">
    <property type="entry name" value="AAA_dom"/>
</dbReference>